<evidence type="ECO:0000259" key="15">
    <source>
        <dbReference type="PROSITE" id="PS50801"/>
    </source>
</evidence>
<dbReference type="EC" id="3.1.3.16" evidence="1"/>
<dbReference type="PANTHER" id="PTHR43156">
    <property type="entry name" value="STAGE II SPORULATION PROTEIN E-RELATED"/>
    <property type="match status" value="1"/>
</dbReference>
<evidence type="ECO:0000256" key="3">
    <source>
        <dbReference type="ARBA" id="ARBA00022679"/>
    </source>
</evidence>
<keyword evidence="10" id="KW-0464">Manganese</keyword>
<dbReference type="InterPro" id="IPR036457">
    <property type="entry name" value="PPM-type-like_dom_sf"/>
</dbReference>
<evidence type="ECO:0000256" key="9">
    <source>
        <dbReference type="ARBA" id="ARBA00022842"/>
    </source>
</evidence>
<dbReference type="FunFam" id="3.60.40.10:FF:000005">
    <property type="entry name" value="Serine/threonine protein phosphatase"/>
    <property type="match status" value="1"/>
</dbReference>
<dbReference type="Pfam" id="PF07228">
    <property type="entry name" value="SpoIIE"/>
    <property type="match status" value="1"/>
</dbReference>
<evidence type="ECO:0000256" key="11">
    <source>
        <dbReference type="ARBA" id="ARBA00047761"/>
    </source>
</evidence>
<evidence type="ECO:0000313" key="16">
    <source>
        <dbReference type="EMBL" id="MDA0159704.1"/>
    </source>
</evidence>
<dbReference type="SUPFAM" id="SSF55874">
    <property type="entry name" value="ATPase domain of HSP90 chaperone/DNA topoisomerase II/histidine kinase"/>
    <property type="match status" value="1"/>
</dbReference>
<evidence type="ECO:0000313" key="17">
    <source>
        <dbReference type="Proteomes" id="UP001149140"/>
    </source>
</evidence>
<dbReference type="InterPro" id="IPR003594">
    <property type="entry name" value="HATPase_dom"/>
</dbReference>
<dbReference type="GO" id="GO:0004722">
    <property type="term" value="F:protein serine/threonine phosphatase activity"/>
    <property type="evidence" value="ECO:0007669"/>
    <property type="project" value="UniProtKB-EC"/>
</dbReference>
<dbReference type="InterPro" id="IPR029016">
    <property type="entry name" value="GAF-like_dom_sf"/>
</dbReference>
<dbReference type="Gene3D" id="3.30.750.24">
    <property type="entry name" value="STAS domain"/>
    <property type="match status" value="1"/>
</dbReference>
<keyword evidence="7" id="KW-0378">Hydrolase</keyword>
<dbReference type="InterPro" id="IPR003018">
    <property type="entry name" value="GAF"/>
</dbReference>
<dbReference type="Pfam" id="PF13185">
    <property type="entry name" value="GAF_2"/>
    <property type="match status" value="2"/>
</dbReference>
<protein>
    <recommendedName>
        <fullName evidence="1">protein-serine/threonine phosphatase</fullName>
        <ecNumber evidence="1">3.1.3.16</ecNumber>
    </recommendedName>
    <alternativeName>
        <fullName evidence="14">Protein-serine/threonine phosphatase</fullName>
    </alternativeName>
    <alternativeName>
        <fullName evidence="13">Serine/threonine-protein kinase</fullName>
    </alternativeName>
</protein>
<evidence type="ECO:0000256" key="13">
    <source>
        <dbReference type="ARBA" id="ARBA00075117"/>
    </source>
</evidence>
<proteinExistence type="predicted"/>
<keyword evidence="2" id="KW-0597">Phosphoprotein</keyword>
<dbReference type="InterPro" id="IPR036890">
    <property type="entry name" value="HATPase_C_sf"/>
</dbReference>
<dbReference type="GO" id="GO:0046872">
    <property type="term" value="F:metal ion binding"/>
    <property type="evidence" value="ECO:0007669"/>
    <property type="project" value="UniProtKB-KW"/>
</dbReference>
<keyword evidence="8" id="KW-0067">ATP-binding</keyword>
<dbReference type="InterPro" id="IPR002645">
    <property type="entry name" value="STAS_dom"/>
</dbReference>
<name>A0A9X3RZ03_9ACTN</name>
<feature type="domain" description="STAS" evidence="15">
    <location>
        <begin position="718"/>
        <end position="821"/>
    </location>
</feature>
<evidence type="ECO:0000256" key="1">
    <source>
        <dbReference type="ARBA" id="ARBA00013081"/>
    </source>
</evidence>
<keyword evidence="17" id="KW-1185">Reference proteome</keyword>
<evidence type="ECO:0000256" key="4">
    <source>
        <dbReference type="ARBA" id="ARBA00022723"/>
    </source>
</evidence>
<dbReference type="InterPro" id="IPR052016">
    <property type="entry name" value="Bact_Sigma-Reg"/>
</dbReference>
<keyword evidence="9" id="KW-0460">Magnesium</keyword>
<dbReference type="RefSeq" id="WP_270038474.1">
    <property type="nucleotide sequence ID" value="NZ_JAPDOD010000003.1"/>
</dbReference>
<dbReference type="SMART" id="SM00065">
    <property type="entry name" value="GAF"/>
    <property type="match status" value="2"/>
</dbReference>
<accession>A0A9X3RZ03</accession>
<evidence type="ECO:0000256" key="14">
    <source>
        <dbReference type="ARBA" id="ARBA00081350"/>
    </source>
</evidence>
<evidence type="ECO:0000256" key="7">
    <source>
        <dbReference type="ARBA" id="ARBA00022801"/>
    </source>
</evidence>
<keyword evidence="4" id="KW-0479">Metal-binding</keyword>
<dbReference type="PROSITE" id="PS50801">
    <property type="entry name" value="STAS"/>
    <property type="match status" value="1"/>
</dbReference>
<evidence type="ECO:0000256" key="5">
    <source>
        <dbReference type="ARBA" id="ARBA00022741"/>
    </source>
</evidence>
<evidence type="ECO:0000256" key="12">
    <source>
        <dbReference type="ARBA" id="ARBA00056274"/>
    </source>
</evidence>
<comment type="function">
    <text evidence="12">Primarily acts as an independent SigF regulator that is sensitive to the osmosensory signal, mediating the cross talk of PknD with the SigF regulon. Possesses both phosphatase and kinase activities. The kinase domain functions as a classic anti-sigma factor-like kinase to phosphorylate the anti-anti-sigma factor domain at the canonical regulatory site, and the phosphatase domain antagonizes this activity.</text>
</comment>
<comment type="catalytic activity">
    <reaction evidence="11">
        <text>O-phospho-L-seryl-[protein] + H2O = L-seryl-[protein] + phosphate</text>
        <dbReference type="Rhea" id="RHEA:20629"/>
        <dbReference type="Rhea" id="RHEA-COMP:9863"/>
        <dbReference type="Rhea" id="RHEA-COMP:11604"/>
        <dbReference type="ChEBI" id="CHEBI:15377"/>
        <dbReference type="ChEBI" id="CHEBI:29999"/>
        <dbReference type="ChEBI" id="CHEBI:43474"/>
        <dbReference type="ChEBI" id="CHEBI:83421"/>
        <dbReference type="EC" id="3.1.3.16"/>
    </reaction>
</comment>
<dbReference type="InterPro" id="IPR036513">
    <property type="entry name" value="STAS_dom_sf"/>
</dbReference>
<sequence>MAVPSDSATQLRALEALQNVTSALSGAATPEQVGQAIAEHGARALDGTGGVVFALEATVLRVIGHWGDAVRYLDGRRSLPLSAKTPSATAARERRTIAAATLLEFPGLPSLMEGEAVCGVPLLSGDEVLGAVGVSRPYAFTGADIELLEALGLQTGFALERARLYRRQQLVNDRLHRLQTMTAALARALTPQEVAATAAAQGAEALGASSAWVALLAEDGRSLELAHAAGHEPETRERFASLPIDAELPLAEAARTSTPVWLESAAAIFGGYPRFAEVRPQAQSAALLPLADDGRALGAIGLVFDTPHRFTPDDRDYLLALTRLCGQALGRARRYQVEHDLAATLQHALLPESLPKTDGLELAVRYLPAADGIAAGGDFYDAVELPGGRVGIAVGDIVGHGPHAAAAMGQLRSALRAYALEGRPPARVLQLLARYADGVAGARGATVAYAILDPGAHEVRYACAGHPPPLLVSADGEAWFLEGARGVPLDRALGHVYADTTAAVPEGATLVLYSDGAIERRHEPLDVGLERLRDAASAAARLDPEQLCSALVGALFAGGEQRRDDVALLAARALPLRVTPLHLWFAARADQLSVVRQAMRTWLAGAGVEPGDAELVVLAGGELCANSVEHAYPRGVTDASVEVALAREPGGVMTLLVRDHGRWRPPPADPGFRGRGLSIVRALMHAVDVDEGADGTTVSARYRPGGAAPARVPEIGPAAVEVDRGGRIPIARLSGEVDGFNADAIEAELLALAPGPLIVDLSELAFLASAGLRVLFGLANRCVRLAVVAPAGAPFRRALDVAELSTVAFVAGSAHEALEHFALR</sequence>
<organism evidence="16 17">
    <name type="scientific">Solirubrobacter ginsenosidimutans</name>
    <dbReference type="NCBI Taxonomy" id="490573"/>
    <lineage>
        <taxon>Bacteria</taxon>
        <taxon>Bacillati</taxon>
        <taxon>Actinomycetota</taxon>
        <taxon>Thermoleophilia</taxon>
        <taxon>Solirubrobacterales</taxon>
        <taxon>Solirubrobacteraceae</taxon>
        <taxon>Solirubrobacter</taxon>
    </lineage>
</organism>
<gene>
    <name evidence="16" type="ORF">OM076_05480</name>
</gene>
<dbReference type="Proteomes" id="UP001149140">
    <property type="component" value="Unassembled WGS sequence"/>
</dbReference>
<evidence type="ECO:0000256" key="6">
    <source>
        <dbReference type="ARBA" id="ARBA00022777"/>
    </source>
</evidence>
<dbReference type="GO" id="GO:0005524">
    <property type="term" value="F:ATP binding"/>
    <property type="evidence" value="ECO:0007669"/>
    <property type="project" value="UniProtKB-KW"/>
</dbReference>
<dbReference type="Gene3D" id="3.30.565.10">
    <property type="entry name" value="Histidine kinase-like ATPase, C-terminal domain"/>
    <property type="match status" value="1"/>
</dbReference>
<comment type="caution">
    <text evidence="16">The sequence shown here is derived from an EMBL/GenBank/DDBJ whole genome shotgun (WGS) entry which is preliminary data.</text>
</comment>
<evidence type="ECO:0000256" key="2">
    <source>
        <dbReference type="ARBA" id="ARBA00022553"/>
    </source>
</evidence>
<dbReference type="Pfam" id="PF01740">
    <property type="entry name" value="STAS"/>
    <property type="match status" value="1"/>
</dbReference>
<dbReference type="SUPFAM" id="SSF81606">
    <property type="entry name" value="PP2C-like"/>
    <property type="match status" value="1"/>
</dbReference>
<dbReference type="EMBL" id="JAPDOD010000003">
    <property type="protein sequence ID" value="MDA0159704.1"/>
    <property type="molecule type" value="Genomic_DNA"/>
</dbReference>
<evidence type="ECO:0000256" key="10">
    <source>
        <dbReference type="ARBA" id="ARBA00023211"/>
    </source>
</evidence>
<dbReference type="Gene3D" id="3.30.450.40">
    <property type="match status" value="2"/>
</dbReference>
<dbReference type="SUPFAM" id="SSF55781">
    <property type="entry name" value="GAF domain-like"/>
    <property type="match status" value="2"/>
</dbReference>
<keyword evidence="5" id="KW-0547">Nucleotide-binding</keyword>
<keyword evidence="3" id="KW-0808">Transferase</keyword>
<dbReference type="Pfam" id="PF13581">
    <property type="entry name" value="HATPase_c_2"/>
    <property type="match status" value="1"/>
</dbReference>
<dbReference type="GO" id="GO:0016301">
    <property type="term" value="F:kinase activity"/>
    <property type="evidence" value="ECO:0007669"/>
    <property type="project" value="UniProtKB-KW"/>
</dbReference>
<dbReference type="CDD" id="cd16936">
    <property type="entry name" value="HATPase_RsbW-like"/>
    <property type="match status" value="1"/>
</dbReference>
<dbReference type="CDD" id="cd07043">
    <property type="entry name" value="STAS_anti-anti-sigma_factors"/>
    <property type="match status" value="1"/>
</dbReference>
<dbReference type="AlphaFoldDB" id="A0A9X3RZ03"/>
<dbReference type="SUPFAM" id="SSF52091">
    <property type="entry name" value="SpoIIaa-like"/>
    <property type="match status" value="1"/>
</dbReference>
<dbReference type="SMART" id="SM00331">
    <property type="entry name" value="PP2C_SIG"/>
    <property type="match status" value="1"/>
</dbReference>
<reference evidence="16" key="1">
    <citation type="submission" date="2022-10" db="EMBL/GenBank/DDBJ databases">
        <title>The WGS of Solirubrobacter ginsenosidimutans DSM 21036.</title>
        <authorList>
            <person name="Jiang Z."/>
        </authorList>
    </citation>
    <scope>NUCLEOTIDE SEQUENCE</scope>
    <source>
        <strain evidence="16">DSM 21036</strain>
    </source>
</reference>
<dbReference type="Gene3D" id="3.60.40.10">
    <property type="entry name" value="PPM-type phosphatase domain"/>
    <property type="match status" value="1"/>
</dbReference>
<dbReference type="PANTHER" id="PTHR43156:SF2">
    <property type="entry name" value="STAGE II SPORULATION PROTEIN E"/>
    <property type="match status" value="1"/>
</dbReference>
<dbReference type="InterPro" id="IPR001932">
    <property type="entry name" value="PPM-type_phosphatase-like_dom"/>
</dbReference>
<keyword evidence="6" id="KW-0418">Kinase</keyword>
<evidence type="ECO:0000256" key="8">
    <source>
        <dbReference type="ARBA" id="ARBA00022840"/>
    </source>
</evidence>